<evidence type="ECO:0000256" key="1">
    <source>
        <dbReference type="SAM" id="MobiDB-lite"/>
    </source>
</evidence>
<gene>
    <name evidence="4" type="ORF">J2Z35_002401</name>
</gene>
<dbReference type="Pfam" id="PF00173">
    <property type="entry name" value="Cyt-b5"/>
    <property type="match status" value="1"/>
</dbReference>
<keyword evidence="2" id="KW-0732">Signal</keyword>
<feature type="signal peptide" evidence="2">
    <location>
        <begin position="1"/>
        <end position="20"/>
    </location>
</feature>
<evidence type="ECO:0000313" key="4">
    <source>
        <dbReference type="EMBL" id="MBP2028575.1"/>
    </source>
</evidence>
<dbReference type="EMBL" id="JAGGLI010000032">
    <property type="protein sequence ID" value="MBP2028575.1"/>
    <property type="molecule type" value="Genomic_DNA"/>
</dbReference>
<dbReference type="SUPFAM" id="SSF55856">
    <property type="entry name" value="Cytochrome b5-like heme/steroid binding domain"/>
    <property type="match status" value="1"/>
</dbReference>
<organism evidence="4 5">
    <name type="scientific">Acetoanaerobium pronyense</name>
    <dbReference type="NCBI Taxonomy" id="1482736"/>
    <lineage>
        <taxon>Bacteria</taxon>
        <taxon>Bacillati</taxon>
        <taxon>Bacillota</taxon>
        <taxon>Clostridia</taxon>
        <taxon>Peptostreptococcales</taxon>
        <taxon>Filifactoraceae</taxon>
        <taxon>Acetoanaerobium</taxon>
    </lineage>
</organism>
<dbReference type="RefSeq" id="WP_209661622.1">
    <property type="nucleotide sequence ID" value="NZ_JAGGLI010000032.1"/>
</dbReference>
<feature type="domain" description="Cytochrome b5 heme-binding" evidence="3">
    <location>
        <begin position="53"/>
        <end position="125"/>
    </location>
</feature>
<feature type="chain" id="PRO_5045559519" evidence="2">
    <location>
        <begin position="21"/>
        <end position="126"/>
    </location>
</feature>
<feature type="region of interest" description="Disordered" evidence="1">
    <location>
        <begin position="22"/>
        <end position="47"/>
    </location>
</feature>
<comment type="caution">
    <text evidence="4">The sequence shown here is derived from an EMBL/GenBank/DDBJ whole genome shotgun (WGS) entry which is preliminary data.</text>
</comment>
<proteinExistence type="predicted"/>
<evidence type="ECO:0000313" key="5">
    <source>
        <dbReference type="Proteomes" id="UP001314903"/>
    </source>
</evidence>
<name>A0ABS4KML4_9FIRM</name>
<dbReference type="Proteomes" id="UP001314903">
    <property type="component" value="Unassembled WGS sequence"/>
</dbReference>
<dbReference type="Gene3D" id="3.10.120.10">
    <property type="entry name" value="Cytochrome b5-like heme/steroid binding domain"/>
    <property type="match status" value="1"/>
</dbReference>
<dbReference type="SMART" id="SM01117">
    <property type="entry name" value="Cyt-b5"/>
    <property type="match status" value="1"/>
</dbReference>
<evidence type="ECO:0000256" key="2">
    <source>
        <dbReference type="SAM" id="SignalP"/>
    </source>
</evidence>
<dbReference type="InterPro" id="IPR036400">
    <property type="entry name" value="Cyt_B5-like_heme/steroid_sf"/>
</dbReference>
<protein>
    <submittedName>
        <fullName evidence="4">Heme/steroid binding protein</fullName>
    </submittedName>
</protein>
<keyword evidence="5" id="KW-1185">Reference proteome</keyword>
<sequence>MKKKNILFLILVLAIFTISAGCAPNTKNSPTPVDAPIESNEEEPEEESEELLLTLEELAEFDGKDGRPAYVAVNGVIYDVTDSQRWSGGEHNGFEAGQDLTEEIENVSPHGVRTLENVPAVGRIVE</sequence>
<evidence type="ECO:0000259" key="3">
    <source>
        <dbReference type="SMART" id="SM01117"/>
    </source>
</evidence>
<dbReference type="InterPro" id="IPR001199">
    <property type="entry name" value="Cyt_B5-like_heme/steroid-bd"/>
</dbReference>
<accession>A0ABS4KML4</accession>
<reference evidence="4 5" key="1">
    <citation type="submission" date="2021-03" db="EMBL/GenBank/DDBJ databases">
        <title>Genomic Encyclopedia of Type Strains, Phase IV (KMG-IV): sequencing the most valuable type-strain genomes for metagenomic binning, comparative biology and taxonomic classification.</title>
        <authorList>
            <person name="Goeker M."/>
        </authorList>
    </citation>
    <scope>NUCLEOTIDE SEQUENCE [LARGE SCALE GENOMIC DNA]</scope>
    <source>
        <strain evidence="4 5">DSM 27512</strain>
    </source>
</reference>
<dbReference type="PROSITE" id="PS51257">
    <property type="entry name" value="PROKAR_LIPOPROTEIN"/>
    <property type="match status" value="1"/>
</dbReference>